<keyword evidence="4" id="KW-1185">Reference proteome</keyword>
<dbReference type="Pfam" id="PF03691">
    <property type="entry name" value="UPF0167"/>
    <property type="match status" value="1"/>
</dbReference>
<organism evidence="3 4">
    <name type="scientific">Pseudoclavibacter chungangensis</name>
    <dbReference type="NCBI Taxonomy" id="587635"/>
    <lineage>
        <taxon>Bacteria</taxon>
        <taxon>Bacillati</taxon>
        <taxon>Actinomycetota</taxon>
        <taxon>Actinomycetes</taxon>
        <taxon>Micrococcales</taxon>
        <taxon>Microbacteriaceae</taxon>
        <taxon>Pseudoclavibacter</taxon>
    </lineage>
</organism>
<dbReference type="EMBL" id="WBJZ01000006">
    <property type="protein sequence ID" value="KAB1659393.1"/>
    <property type="molecule type" value="Genomic_DNA"/>
</dbReference>
<dbReference type="RefSeq" id="WP_158039893.1">
    <property type="nucleotide sequence ID" value="NZ_JACCFV010000001.1"/>
</dbReference>
<feature type="region of interest" description="Disordered" evidence="2">
    <location>
        <begin position="1"/>
        <end position="36"/>
    </location>
</feature>
<gene>
    <name evidence="3" type="ORF">F8O01_05495</name>
</gene>
<proteinExistence type="inferred from homology"/>
<comment type="similarity">
    <text evidence="1">Belongs to the UPF0167 family.</text>
</comment>
<comment type="caution">
    <text evidence="3">The sequence shown here is derived from an EMBL/GenBank/DDBJ whole genome shotgun (WGS) entry which is preliminary data.</text>
</comment>
<dbReference type="AlphaFoldDB" id="A0A7J5BZQ4"/>
<protein>
    <submittedName>
        <fullName evidence="3">Uncharacterized protein</fullName>
    </submittedName>
</protein>
<evidence type="ECO:0000313" key="3">
    <source>
        <dbReference type="EMBL" id="KAB1659393.1"/>
    </source>
</evidence>
<evidence type="ECO:0000313" key="4">
    <source>
        <dbReference type="Proteomes" id="UP000467240"/>
    </source>
</evidence>
<dbReference type="Proteomes" id="UP000467240">
    <property type="component" value="Unassembled WGS sequence"/>
</dbReference>
<dbReference type="OrthoDB" id="7065534at2"/>
<reference evidence="3 4" key="1">
    <citation type="submission" date="2019-09" db="EMBL/GenBank/DDBJ databases">
        <title>Phylogeny of genus Pseudoclavibacter and closely related genus.</title>
        <authorList>
            <person name="Li Y."/>
        </authorList>
    </citation>
    <scope>NUCLEOTIDE SEQUENCE [LARGE SCALE GENOMIC DNA]</scope>
    <source>
        <strain evidence="3 4">DSM 23821</strain>
    </source>
</reference>
<dbReference type="InterPro" id="IPR005363">
    <property type="entry name" value="UPF0167"/>
</dbReference>
<accession>A0A7J5BZQ4</accession>
<feature type="compositionally biased region" description="Low complexity" evidence="2">
    <location>
        <begin position="1"/>
        <end position="19"/>
    </location>
</feature>
<name>A0A7J5BZQ4_9MICO</name>
<evidence type="ECO:0000256" key="2">
    <source>
        <dbReference type="SAM" id="MobiDB-lite"/>
    </source>
</evidence>
<evidence type="ECO:0000256" key="1">
    <source>
        <dbReference type="ARBA" id="ARBA00008525"/>
    </source>
</evidence>
<sequence>MAVHDGPSSAPSTSSGSAGDVEPTRTAGATPADGDVGGAYEAELRRCEIAIGIRLPEALRARLGRENGFTIDDEAGPTGTRWRILPVHDTSTPARDRATTDDVTRRTALARASLAVTPPGSGPAATAFPSDGVVIGLGVSPLDLLVVRPDPVTPGVLGQALHRRNGSRPLEDLGARFVDLAPDPGPFDSGAPLPRFRYHERPDLTGAIRRSVRACSVCGRRRGWIDPLGPDAVCPWCIAAGHDAGTCPEFFDAPVPAEVEREVRHATPGFLGWQVERWLTHCGDAAVYLGTATHEQLVHLPDARAALRAEGIDEGTIATIEPEGELLAHLFRCRHCGVHTAYADPA</sequence>